<name>A0ACB9M288_BAUVA</name>
<dbReference type="Proteomes" id="UP000828941">
    <property type="component" value="Chromosome 10"/>
</dbReference>
<protein>
    <submittedName>
        <fullName evidence="1">Uncharacterized protein</fullName>
    </submittedName>
</protein>
<comment type="caution">
    <text evidence="1">The sequence shown here is derived from an EMBL/GenBank/DDBJ whole genome shotgun (WGS) entry which is preliminary data.</text>
</comment>
<evidence type="ECO:0000313" key="2">
    <source>
        <dbReference type="Proteomes" id="UP000828941"/>
    </source>
</evidence>
<evidence type="ECO:0000313" key="1">
    <source>
        <dbReference type="EMBL" id="KAI4318066.1"/>
    </source>
</evidence>
<organism evidence="1 2">
    <name type="scientific">Bauhinia variegata</name>
    <name type="common">Purple orchid tree</name>
    <name type="synonym">Phanera variegata</name>
    <dbReference type="NCBI Taxonomy" id="167791"/>
    <lineage>
        <taxon>Eukaryota</taxon>
        <taxon>Viridiplantae</taxon>
        <taxon>Streptophyta</taxon>
        <taxon>Embryophyta</taxon>
        <taxon>Tracheophyta</taxon>
        <taxon>Spermatophyta</taxon>
        <taxon>Magnoliopsida</taxon>
        <taxon>eudicotyledons</taxon>
        <taxon>Gunneridae</taxon>
        <taxon>Pentapetalae</taxon>
        <taxon>rosids</taxon>
        <taxon>fabids</taxon>
        <taxon>Fabales</taxon>
        <taxon>Fabaceae</taxon>
        <taxon>Cercidoideae</taxon>
        <taxon>Cercideae</taxon>
        <taxon>Bauhiniinae</taxon>
        <taxon>Bauhinia</taxon>
    </lineage>
</organism>
<proteinExistence type="predicted"/>
<keyword evidence="2" id="KW-1185">Reference proteome</keyword>
<dbReference type="EMBL" id="CM039435">
    <property type="protein sequence ID" value="KAI4318066.1"/>
    <property type="molecule type" value="Genomic_DNA"/>
</dbReference>
<reference evidence="1 2" key="1">
    <citation type="journal article" date="2022" name="DNA Res.">
        <title>Chromosomal-level genome assembly of the orchid tree Bauhinia variegata (Leguminosae; Cercidoideae) supports the allotetraploid origin hypothesis of Bauhinia.</title>
        <authorList>
            <person name="Zhong Y."/>
            <person name="Chen Y."/>
            <person name="Zheng D."/>
            <person name="Pang J."/>
            <person name="Liu Y."/>
            <person name="Luo S."/>
            <person name="Meng S."/>
            <person name="Qian L."/>
            <person name="Wei D."/>
            <person name="Dai S."/>
            <person name="Zhou R."/>
        </authorList>
    </citation>
    <scope>NUCLEOTIDE SEQUENCE [LARGE SCALE GENOMIC DNA]</scope>
    <source>
        <strain evidence="1">BV-YZ2020</strain>
    </source>
</reference>
<gene>
    <name evidence="1" type="ORF">L6164_025875</name>
</gene>
<accession>A0ACB9M288</accession>
<sequence>MNANCYDQNLQSTEGENQWHLENNPTYNIATLPSLTSFLFPTTRSHYPQPSSFFLFSSFSSHPLPLSLSPLNLTNFLSPPPTTATPEYEDNK</sequence>